<feature type="compositionally biased region" description="Polar residues" evidence="1">
    <location>
        <begin position="1"/>
        <end position="15"/>
    </location>
</feature>
<evidence type="ECO:0000313" key="2">
    <source>
        <dbReference type="EMBL" id="MPC62721.1"/>
    </source>
</evidence>
<reference evidence="2 3" key="1">
    <citation type="submission" date="2019-05" db="EMBL/GenBank/DDBJ databases">
        <title>Another draft genome of Portunus trituberculatus and its Hox gene families provides insights of decapod evolution.</title>
        <authorList>
            <person name="Jeong J.-H."/>
            <person name="Song I."/>
            <person name="Kim S."/>
            <person name="Choi T."/>
            <person name="Kim D."/>
            <person name="Ryu S."/>
            <person name="Kim W."/>
        </authorList>
    </citation>
    <scope>NUCLEOTIDE SEQUENCE [LARGE SCALE GENOMIC DNA]</scope>
    <source>
        <tissue evidence="2">Muscle</tissue>
    </source>
</reference>
<dbReference type="EMBL" id="VSRR010019986">
    <property type="protein sequence ID" value="MPC62721.1"/>
    <property type="molecule type" value="Genomic_DNA"/>
</dbReference>
<dbReference type="AlphaFoldDB" id="A0A5B7GRC6"/>
<accession>A0A5B7GRC6</accession>
<gene>
    <name evidence="2" type="ORF">E2C01_056811</name>
</gene>
<comment type="caution">
    <text evidence="2">The sequence shown here is derived from an EMBL/GenBank/DDBJ whole genome shotgun (WGS) entry which is preliminary data.</text>
</comment>
<feature type="region of interest" description="Disordered" evidence="1">
    <location>
        <begin position="64"/>
        <end position="84"/>
    </location>
</feature>
<organism evidence="2 3">
    <name type="scientific">Portunus trituberculatus</name>
    <name type="common">Swimming crab</name>
    <name type="synonym">Neptunus trituberculatus</name>
    <dbReference type="NCBI Taxonomy" id="210409"/>
    <lineage>
        <taxon>Eukaryota</taxon>
        <taxon>Metazoa</taxon>
        <taxon>Ecdysozoa</taxon>
        <taxon>Arthropoda</taxon>
        <taxon>Crustacea</taxon>
        <taxon>Multicrustacea</taxon>
        <taxon>Malacostraca</taxon>
        <taxon>Eumalacostraca</taxon>
        <taxon>Eucarida</taxon>
        <taxon>Decapoda</taxon>
        <taxon>Pleocyemata</taxon>
        <taxon>Brachyura</taxon>
        <taxon>Eubrachyura</taxon>
        <taxon>Portunoidea</taxon>
        <taxon>Portunidae</taxon>
        <taxon>Portuninae</taxon>
        <taxon>Portunus</taxon>
    </lineage>
</organism>
<evidence type="ECO:0000256" key="1">
    <source>
        <dbReference type="SAM" id="MobiDB-lite"/>
    </source>
</evidence>
<sequence length="150" mass="15845">MQDRGSPSCQVTPSAPVSRPPACGIPLPIGPSMRCRSPSSRLKRARVNWKLPPSTDLARRMGSAVLPGKEGAGVPSHRSDRREAQMNLLPSGATQGELGASAVINPGLPAQYVVVVVGCHQRGVTRAFGHGPQRRSTILPAFYPHPASRG</sequence>
<feature type="region of interest" description="Disordered" evidence="1">
    <location>
        <begin position="1"/>
        <end position="41"/>
    </location>
</feature>
<dbReference type="Proteomes" id="UP000324222">
    <property type="component" value="Unassembled WGS sequence"/>
</dbReference>
<proteinExistence type="predicted"/>
<keyword evidence="3" id="KW-1185">Reference proteome</keyword>
<evidence type="ECO:0000313" key="3">
    <source>
        <dbReference type="Proteomes" id="UP000324222"/>
    </source>
</evidence>
<protein>
    <submittedName>
        <fullName evidence="2">Uncharacterized protein</fullName>
    </submittedName>
</protein>
<name>A0A5B7GRC6_PORTR</name>